<gene>
    <name evidence="1" type="ORF">E5082_30090</name>
</gene>
<accession>A0A4Z1CYG3</accession>
<dbReference type="EMBL" id="SRRU01000015">
    <property type="protein sequence ID" value="TGN74362.1"/>
    <property type="molecule type" value="Genomic_DNA"/>
</dbReference>
<proteinExistence type="predicted"/>
<dbReference type="RefSeq" id="WP_135794415.1">
    <property type="nucleotide sequence ID" value="NZ_JBEPFF010000018.1"/>
</dbReference>
<dbReference type="PROSITE" id="PS51257">
    <property type="entry name" value="PROKAR_LIPOPROTEIN"/>
    <property type="match status" value="1"/>
</dbReference>
<evidence type="ECO:0000313" key="1">
    <source>
        <dbReference type="EMBL" id="TGN74362.1"/>
    </source>
</evidence>
<evidence type="ECO:0008006" key="3">
    <source>
        <dbReference type="Google" id="ProtNLM"/>
    </source>
</evidence>
<reference evidence="1 2" key="1">
    <citation type="submission" date="2019-04" db="EMBL/GenBank/DDBJ databases">
        <title>Streptomyces sp. nov. Bv016 isolated from bark of Buahinia variegata.</title>
        <authorList>
            <person name="Kanchanasin P."/>
            <person name="Tanasupawat S."/>
            <person name="Yuki M."/>
            <person name="Kudo T."/>
        </authorList>
    </citation>
    <scope>NUCLEOTIDE SEQUENCE [LARGE SCALE GENOMIC DNA]</scope>
    <source>
        <strain evidence="1 2">JCM 4765</strain>
    </source>
</reference>
<organism evidence="1 2">
    <name type="scientific">Streptomyces griseoluteus</name>
    <dbReference type="NCBI Taxonomy" id="29306"/>
    <lineage>
        <taxon>Bacteria</taxon>
        <taxon>Bacillati</taxon>
        <taxon>Actinomycetota</taxon>
        <taxon>Actinomycetes</taxon>
        <taxon>Kitasatosporales</taxon>
        <taxon>Streptomycetaceae</taxon>
        <taxon>Streptomyces</taxon>
    </lineage>
</organism>
<sequence>MLSRYHGRLTCLALITALATVGCSSSEEPDRKPAAPDVRPLSGATAFSHVDSVRLHNREERAVTACMTARGQQYTAQPAIASARGEETNPYGLLTPQRAAADGYGIVGEYLHLRSTPLPTGKPRTKAWQQALTGTAEQRVTLHLPGGTNVQYSTDGCIAQANAEVYGPDWNTLEPITMKLANSVLATVEEEPAYRKALQRWSACMRKSGHPAVDLQAARAPFNARLPTAAKDEEELRALGRDEIEAANADARCQREIGLAEAVAGVQQKVERKVLTADNRETIARYRQAKERALNEAAE</sequence>
<keyword evidence="2" id="KW-1185">Reference proteome</keyword>
<dbReference type="AlphaFoldDB" id="A0A4Z1CYG3"/>
<dbReference type="Proteomes" id="UP000298513">
    <property type="component" value="Unassembled WGS sequence"/>
</dbReference>
<name>A0A4Z1CYG3_STRGP</name>
<evidence type="ECO:0000313" key="2">
    <source>
        <dbReference type="Proteomes" id="UP000298513"/>
    </source>
</evidence>
<comment type="caution">
    <text evidence="1">The sequence shown here is derived from an EMBL/GenBank/DDBJ whole genome shotgun (WGS) entry which is preliminary data.</text>
</comment>
<protein>
    <recommendedName>
        <fullName evidence="3">Lipoprotein</fullName>
    </recommendedName>
</protein>